<name>A0ABW2AF93_9MICO</name>
<evidence type="ECO:0000313" key="6">
    <source>
        <dbReference type="Proteomes" id="UP001596298"/>
    </source>
</evidence>
<dbReference type="InterPro" id="IPR003833">
    <property type="entry name" value="CT_C_D"/>
</dbReference>
<dbReference type="PANTHER" id="PTHR34698:SF2">
    <property type="entry name" value="5-OXOPROLINASE SUBUNIT B"/>
    <property type="match status" value="1"/>
</dbReference>
<protein>
    <submittedName>
        <fullName evidence="5">Allophanate hydrolase subunit 1</fullName>
    </submittedName>
</protein>
<dbReference type="PANTHER" id="PTHR34698">
    <property type="entry name" value="5-OXOPROLINASE SUBUNIT B"/>
    <property type="match status" value="1"/>
</dbReference>
<accession>A0ABW2AF93</accession>
<keyword evidence="6" id="KW-1185">Reference proteome</keyword>
<sequence length="215" mass="23314">MGDPLTLRPYGARAVLVELPDAATRRALTGWLASIDHPTVAVIPAELTVLLDVSDLSIKEADAQQELRLVTRDLAHLDLEALPAADATDSKLVTVDVRYDGPDLETVAGQLAMSADALIRWHTSTPWTVEFLGFMPGFGYLTRDDHDQQVERRHSPRSAIPAGSVGFAGHYSAVYPRSSPGGWQLVGHTDQVMFDLTCGGAATAPNDRVQFRSVR</sequence>
<evidence type="ECO:0000313" key="5">
    <source>
        <dbReference type="EMBL" id="MFC6705428.1"/>
    </source>
</evidence>
<dbReference type="GO" id="GO:0016787">
    <property type="term" value="F:hydrolase activity"/>
    <property type="evidence" value="ECO:0007669"/>
    <property type="project" value="UniProtKB-KW"/>
</dbReference>
<evidence type="ECO:0000259" key="4">
    <source>
        <dbReference type="SMART" id="SM00796"/>
    </source>
</evidence>
<keyword evidence="1" id="KW-0547">Nucleotide-binding</keyword>
<feature type="domain" description="Carboxyltransferase" evidence="4">
    <location>
        <begin position="5"/>
        <end position="204"/>
    </location>
</feature>
<dbReference type="Proteomes" id="UP001596298">
    <property type="component" value="Unassembled WGS sequence"/>
</dbReference>
<dbReference type="RefSeq" id="WP_382400549.1">
    <property type="nucleotide sequence ID" value="NZ_JBHSWH010000001.1"/>
</dbReference>
<evidence type="ECO:0000256" key="1">
    <source>
        <dbReference type="ARBA" id="ARBA00022741"/>
    </source>
</evidence>
<keyword evidence="2 5" id="KW-0378">Hydrolase</keyword>
<organism evidence="5 6">
    <name type="scientific">Flexivirga alba</name>
    <dbReference type="NCBI Taxonomy" id="702742"/>
    <lineage>
        <taxon>Bacteria</taxon>
        <taxon>Bacillati</taxon>
        <taxon>Actinomycetota</taxon>
        <taxon>Actinomycetes</taxon>
        <taxon>Micrococcales</taxon>
        <taxon>Dermacoccaceae</taxon>
        <taxon>Flexivirga</taxon>
    </lineage>
</organism>
<dbReference type="Pfam" id="PF02682">
    <property type="entry name" value="CT_C_D"/>
    <property type="match status" value="1"/>
</dbReference>
<reference evidence="6" key="1">
    <citation type="journal article" date="2019" name="Int. J. Syst. Evol. Microbiol.">
        <title>The Global Catalogue of Microorganisms (GCM) 10K type strain sequencing project: providing services to taxonomists for standard genome sequencing and annotation.</title>
        <authorList>
            <consortium name="The Broad Institute Genomics Platform"/>
            <consortium name="The Broad Institute Genome Sequencing Center for Infectious Disease"/>
            <person name="Wu L."/>
            <person name="Ma J."/>
        </authorList>
    </citation>
    <scope>NUCLEOTIDE SEQUENCE [LARGE SCALE GENOMIC DNA]</scope>
    <source>
        <strain evidence="6">CCUG 58127</strain>
    </source>
</reference>
<dbReference type="InterPro" id="IPR029000">
    <property type="entry name" value="Cyclophilin-like_dom_sf"/>
</dbReference>
<dbReference type="InterPro" id="IPR010016">
    <property type="entry name" value="PxpB"/>
</dbReference>
<keyword evidence="3" id="KW-0067">ATP-binding</keyword>
<gene>
    <name evidence="5" type="ORF">ACFQDH_09155</name>
</gene>
<evidence type="ECO:0000256" key="2">
    <source>
        <dbReference type="ARBA" id="ARBA00022801"/>
    </source>
</evidence>
<proteinExistence type="predicted"/>
<dbReference type="SMART" id="SM00796">
    <property type="entry name" value="AHS1"/>
    <property type="match status" value="1"/>
</dbReference>
<dbReference type="SUPFAM" id="SSF50891">
    <property type="entry name" value="Cyclophilin-like"/>
    <property type="match status" value="1"/>
</dbReference>
<evidence type="ECO:0000256" key="3">
    <source>
        <dbReference type="ARBA" id="ARBA00022840"/>
    </source>
</evidence>
<comment type="caution">
    <text evidence="5">The sequence shown here is derived from an EMBL/GenBank/DDBJ whole genome shotgun (WGS) entry which is preliminary data.</text>
</comment>
<dbReference type="Gene3D" id="2.40.100.10">
    <property type="entry name" value="Cyclophilin-like"/>
    <property type="match status" value="1"/>
</dbReference>
<dbReference type="EMBL" id="JBHSWH010000001">
    <property type="protein sequence ID" value="MFC6705428.1"/>
    <property type="molecule type" value="Genomic_DNA"/>
</dbReference>
<dbReference type="Gene3D" id="3.30.1360.40">
    <property type="match status" value="1"/>
</dbReference>